<dbReference type="Proteomes" id="UP000215335">
    <property type="component" value="Unassembled WGS sequence"/>
</dbReference>
<feature type="region of interest" description="Disordered" evidence="1">
    <location>
        <begin position="1"/>
        <end position="75"/>
    </location>
</feature>
<dbReference type="AlphaFoldDB" id="A0A232ENV2"/>
<comment type="caution">
    <text evidence="2">The sequence shown here is derived from an EMBL/GenBank/DDBJ whole genome shotgun (WGS) entry which is preliminary data.</text>
</comment>
<keyword evidence="3" id="KW-1185">Reference proteome</keyword>
<protein>
    <submittedName>
        <fullName evidence="2">Uncharacterized protein</fullName>
    </submittedName>
</protein>
<dbReference type="EMBL" id="NNAY01003053">
    <property type="protein sequence ID" value="OXU20049.1"/>
    <property type="molecule type" value="Genomic_DNA"/>
</dbReference>
<evidence type="ECO:0000256" key="1">
    <source>
        <dbReference type="SAM" id="MobiDB-lite"/>
    </source>
</evidence>
<gene>
    <name evidence="2" type="ORF">TSAR_000486</name>
</gene>
<accession>A0A232ENV2</accession>
<name>A0A232ENV2_9HYME</name>
<evidence type="ECO:0000313" key="2">
    <source>
        <dbReference type="EMBL" id="OXU20049.1"/>
    </source>
</evidence>
<reference evidence="2 3" key="1">
    <citation type="journal article" date="2017" name="Curr. Biol.">
        <title>The Evolution of Venom by Co-option of Single-Copy Genes.</title>
        <authorList>
            <person name="Martinson E.O."/>
            <person name="Mrinalini"/>
            <person name="Kelkar Y.D."/>
            <person name="Chang C.H."/>
            <person name="Werren J.H."/>
        </authorList>
    </citation>
    <scope>NUCLEOTIDE SEQUENCE [LARGE SCALE GENOMIC DNA]</scope>
    <source>
        <strain evidence="2 3">Alberta</strain>
        <tissue evidence="2">Whole body</tissue>
    </source>
</reference>
<proteinExistence type="predicted"/>
<sequence>MQADAPAPVQLPTEDPADQPAPLTPPTVDPPDQPLPQPPAPKQVKFAPHLPKRNLKPTIQPIPPTQPTPKRTNLDMDKVSELRSQLKAYRNAAADEQTRADCFPADWELELFESYLRSTLDRRETHLLMAKHHNSSSHPVLYDPQLPQVFAFPSTHLALDILVQMA</sequence>
<organism evidence="2 3">
    <name type="scientific">Trichomalopsis sarcophagae</name>
    <dbReference type="NCBI Taxonomy" id="543379"/>
    <lineage>
        <taxon>Eukaryota</taxon>
        <taxon>Metazoa</taxon>
        <taxon>Ecdysozoa</taxon>
        <taxon>Arthropoda</taxon>
        <taxon>Hexapoda</taxon>
        <taxon>Insecta</taxon>
        <taxon>Pterygota</taxon>
        <taxon>Neoptera</taxon>
        <taxon>Endopterygota</taxon>
        <taxon>Hymenoptera</taxon>
        <taxon>Apocrita</taxon>
        <taxon>Proctotrupomorpha</taxon>
        <taxon>Chalcidoidea</taxon>
        <taxon>Pteromalidae</taxon>
        <taxon>Pteromalinae</taxon>
        <taxon>Trichomalopsis</taxon>
    </lineage>
</organism>
<feature type="compositionally biased region" description="Pro residues" evidence="1">
    <location>
        <begin position="22"/>
        <end position="41"/>
    </location>
</feature>
<evidence type="ECO:0000313" key="3">
    <source>
        <dbReference type="Proteomes" id="UP000215335"/>
    </source>
</evidence>